<dbReference type="EMBL" id="VORU01000011">
    <property type="protein sequence ID" value="TXD68444.1"/>
    <property type="molecule type" value="Genomic_DNA"/>
</dbReference>
<sequence>MENKKKHADFQDEYRKSSNFGKSEKKDKLKIKGDGELKMEKDTEMKSKADKQKISETFKKINSEEE</sequence>
<protein>
    <submittedName>
        <fullName evidence="2">Uncharacterized protein</fullName>
    </submittedName>
</protein>
<proteinExistence type="predicted"/>
<dbReference type="OrthoDB" id="1163974at2"/>
<gene>
    <name evidence="2" type="ORF">ESV24_12255</name>
</gene>
<dbReference type="Proteomes" id="UP000321945">
    <property type="component" value="Unassembled WGS sequence"/>
</dbReference>
<dbReference type="AlphaFoldDB" id="A0A5C6YN06"/>
<dbReference type="RefSeq" id="WP_111815997.1">
    <property type="nucleotide sequence ID" value="NZ_CBCRZQ010000005.1"/>
</dbReference>
<accession>A0A5C6YN06</accession>
<reference evidence="2 3" key="1">
    <citation type="submission" date="2019-08" db="EMBL/GenBank/DDBJ databases">
        <title>Genome of Aequorivita lipolytica Y10-2 (type strain).</title>
        <authorList>
            <person name="Bowman J.P."/>
        </authorList>
    </citation>
    <scope>NUCLEOTIDE SEQUENCE [LARGE SCALE GENOMIC DNA]</scope>
    <source>
        <strain evidence="2 3">Y10-2</strain>
    </source>
</reference>
<comment type="caution">
    <text evidence="2">The sequence shown here is derived from an EMBL/GenBank/DDBJ whole genome shotgun (WGS) entry which is preliminary data.</text>
</comment>
<name>A0A5C6YN06_9FLAO</name>
<evidence type="ECO:0000256" key="1">
    <source>
        <dbReference type="SAM" id="MobiDB-lite"/>
    </source>
</evidence>
<organism evidence="2 3">
    <name type="scientific">Aequorivita lipolytica</name>
    <dbReference type="NCBI Taxonomy" id="153267"/>
    <lineage>
        <taxon>Bacteria</taxon>
        <taxon>Pseudomonadati</taxon>
        <taxon>Bacteroidota</taxon>
        <taxon>Flavobacteriia</taxon>
        <taxon>Flavobacteriales</taxon>
        <taxon>Flavobacteriaceae</taxon>
        <taxon>Aequorivita</taxon>
    </lineage>
</organism>
<evidence type="ECO:0000313" key="3">
    <source>
        <dbReference type="Proteomes" id="UP000321945"/>
    </source>
</evidence>
<feature type="region of interest" description="Disordered" evidence="1">
    <location>
        <begin position="1"/>
        <end position="66"/>
    </location>
</feature>
<evidence type="ECO:0000313" key="2">
    <source>
        <dbReference type="EMBL" id="TXD68444.1"/>
    </source>
</evidence>
<keyword evidence="3" id="KW-1185">Reference proteome</keyword>